<organism evidence="1 2">
    <name type="scientific">Xanthobacter agilis</name>
    <dbReference type="NCBI Taxonomy" id="47492"/>
    <lineage>
        <taxon>Bacteria</taxon>
        <taxon>Pseudomonadati</taxon>
        <taxon>Pseudomonadota</taxon>
        <taxon>Alphaproteobacteria</taxon>
        <taxon>Hyphomicrobiales</taxon>
        <taxon>Xanthobacteraceae</taxon>
        <taxon>Xanthobacter</taxon>
    </lineage>
</organism>
<proteinExistence type="predicted"/>
<evidence type="ECO:0000313" key="2">
    <source>
        <dbReference type="Proteomes" id="UP001241747"/>
    </source>
</evidence>
<protein>
    <submittedName>
        <fullName evidence="1">Transposase</fullName>
    </submittedName>
</protein>
<reference evidence="1 2" key="1">
    <citation type="submission" date="2023-07" db="EMBL/GenBank/DDBJ databases">
        <title>Genomic Encyclopedia of Type Strains, Phase IV (KMG-IV): sequencing the most valuable type-strain genomes for metagenomic binning, comparative biology and taxonomic classification.</title>
        <authorList>
            <person name="Goeker M."/>
        </authorList>
    </citation>
    <scope>NUCLEOTIDE SEQUENCE [LARGE SCALE GENOMIC DNA]</scope>
    <source>
        <strain evidence="1 2">DSM 3770</strain>
    </source>
</reference>
<keyword evidence="2" id="KW-1185">Reference proteome</keyword>
<comment type="caution">
    <text evidence="1">The sequence shown here is derived from an EMBL/GenBank/DDBJ whole genome shotgun (WGS) entry which is preliminary data.</text>
</comment>
<sequence length="111" mass="12042">MLPSIGGVGDSYDTALAETINGLYKAGAVQFRRLRQAGVFELFFETLASLSRTAYLAQMFDSTVVRAYVSAAGAKGGQQGQVRRAVIRTLSSASPARTCPHYRTTIWRPPI</sequence>
<accession>A0ABU0LHL6</accession>
<dbReference type="EMBL" id="JAUSVY010000009">
    <property type="protein sequence ID" value="MDQ0506614.1"/>
    <property type="molecule type" value="Genomic_DNA"/>
</dbReference>
<name>A0ABU0LHL6_XANAG</name>
<dbReference type="Proteomes" id="UP001241747">
    <property type="component" value="Unassembled WGS sequence"/>
</dbReference>
<evidence type="ECO:0000313" key="1">
    <source>
        <dbReference type="EMBL" id="MDQ0506614.1"/>
    </source>
</evidence>
<gene>
    <name evidence="1" type="ORF">QOZ94_003428</name>
</gene>